<feature type="domain" description="Transcription elongation factor GreA/GreB C-terminal" evidence="1">
    <location>
        <begin position="68"/>
        <end position="141"/>
    </location>
</feature>
<keyword evidence="3" id="KW-1185">Reference proteome</keyword>
<name>A0ABT1YHF9_9BACL</name>
<comment type="caution">
    <text evidence="2">The sequence shown here is derived from an EMBL/GenBank/DDBJ whole genome shotgun (WGS) entry which is preliminary data.</text>
</comment>
<dbReference type="Proteomes" id="UP001300012">
    <property type="component" value="Unassembled WGS sequence"/>
</dbReference>
<evidence type="ECO:0000313" key="2">
    <source>
        <dbReference type="EMBL" id="MCR8632635.1"/>
    </source>
</evidence>
<keyword evidence="2" id="KW-0251">Elongation factor</keyword>
<accession>A0ABT1YHF9</accession>
<dbReference type="InterPro" id="IPR036953">
    <property type="entry name" value="GreA/GreB_C_sf"/>
</dbReference>
<dbReference type="SUPFAM" id="SSF54534">
    <property type="entry name" value="FKBP-like"/>
    <property type="match status" value="1"/>
</dbReference>
<dbReference type="InterPro" id="IPR001437">
    <property type="entry name" value="Tscrpt_elong_fac_GreA/B_C"/>
</dbReference>
<reference evidence="2 3" key="1">
    <citation type="submission" date="2022-08" db="EMBL/GenBank/DDBJ databases">
        <title>Paenibacillus endoradicis sp. nov., Paenibacillus radicibacter sp. nov and Paenibacillus pararadicis sp. nov., three cold-adapted plant growth-promoting bacteria isolated from root of Larix gmelinii in Great Khingan.</title>
        <authorList>
            <person name="Xue H."/>
        </authorList>
    </citation>
    <scope>NUCLEOTIDE SEQUENCE [LARGE SCALE GENOMIC DNA]</scope>
    <source>
        <strain evidence="2 3">N5-1-1-5</strain>
    </source>
</reference>
<evidence type="ECO:0000313" key="3">
    <source>
        <dbReference type="Proteomes" id="UP001300012"/>
    </source>
</evidence>
<dbReference type="Gene3D" id="3.10.50.30">
    <property type="entry name" value="Transcription elongation factor, GreA/GreB, C-terminal domain"/>
    <property type="match status" value="1"/>
</dbReference>
<dbReference type="GO" id="GO:0003746">
    <property type="term" value="F:translation elongation factor activity"/>
    <property type="evidence" value="ECO:0007669"/>
    <property type="project" value="UniProtKB-KW"/>
</dbReference>
<dbReference type="EMBL" id="JANQBD010000010">
    <property type="protein sequence ID" value="MCR8632635.1"/>
    <property type="molecule type" value="Genomic_DNA"/>
</dbReference>
<dbReference type="RefSeq" id="WP_258214213.1">
    <property type="nucleotide sequence ID" value="NZ_JANQBD010000010.1"/>
</dbReference>
<protein>
    <submittedName>
        <fullName evidence="2">GreA/GreB family elongation factor</fullName>
    </submittedName>
</protein>
<keyword evidence="2" id="KW-0648">Protein biosynthesis</keyword>
<dbReference type="Pfam" id="PF01272">
    <property type="entry name" value="GreA_GreB"/>
    <property type="match status" value="1"/>
</dbReference>
<organism evidence="2 3">
    <name type="scientific">Paenibacillus radicis</name>
    <name type="common">ex Xue et al. 2023</name>
    <dbReference type="NCBI Taxonomy" id="2972489"/>
    <lineage>
        <taxon>Bacteria</taxon>
        <taxon>Bacillati</taxon>
        <taxon>Bacillota</taxon>
        <taxon>Bacilli</taxon>
        <taxon>Bacillales</taxon>
        <taxon>Paenibacillaceae</taxon>
        <taxon>Paenibacillus</taxon>
    </lineage>
</organism>
<gene>
    <name evidence="2" type="ORF">NV381_15630</name>
</gene>
<evidence type="ECO:0000259" key="1">
    <source>
        <dbReference type="Pfam" id="PF01272"/>
    </source>
</evidence>
<proteinExistence type="predicted"/>
<sequence length="147" mass="16816">MSHSLLLQGSRTQLINQLVYFDEQKKDFLDQYFPNSAKERSKIELLLSVYSATLEKILGEFNEESLNSTVLIGSRMKISYLEDGFTDSYTIVFPHQAEPNSNKISFLSPIGLQLLMAKINETYQLKISSGEIDVKLEEIMYNNCGYL</sequence>